<dbReference type="InterPro" id="IPR038377">
    <property type="entry name" value="Na/Glc_symporter_sf"/>
</dbReference>
<accession>A0A3N4L5T2</accession>
<gene>
    <name evidence="9" type="ORF">L211DRAFT_843850</name>
</gene>
<feature type="transmembrane region" description="Helical" evidence="8">
    <location>
        <begin position="248"/>
        <end position="269"/>
    </location>
</feature>
<evidence type="ECO:0000256" key="3">
    <source>
        <dbReference type="ARBA" id="ARBA00022448"/>
    </source>
</evidence>
<evidence type="ECO:0000256" key="8">
    <source>
        <dbReference type="SAM" id="Phobius"/>
    </source>
</evidence>
<dbReference type="OrthoDB" id="6132759at2759"/>
<keyword evidence="3" id="KW-0813">Transport</keyword>
<feature type="transmembrane region" description="Helical" evidence="8">
    <location>
        <begin position="94"/>
        <end position="116"/>
    </location>
</feature>
<dbReference type="PANTHER" id="PTHR48086">
    <property type="entry name" value="SODIUM/PROLINE SYMPORTER-RELATED"/>
    <property type="match status" value="1"/>
</dbReference>
<feature type="transmembrane region" description="Helical" evidence="8">
    <location>
        <begin position="64"/>
        <end position="82"/>
    </location>
</feature>
<feature type="transmembrane region" description="Helical" evidence="8">
    <location>
        <begin position="313"/>
        <end position="334"/>
    </location>
</feature>
<proteinExistence type="inferred from homology"/>
<sequence length="459" mass="49448">MGSAILFSYPELSTIVGIQGTFTYAAASALPLMAFVYLGPIIRKKLPEGFIMTIWVRHRYGESAGAYISFLTLAVMFLYMVAELSALQQVIGTLAGIDGLPVVIVQVIVTTIYTSLGGFRVSFVTDSIQGVMICGLILICSIAIGTSVKIDMSLIEPSGLMKPSLLGYQLIYTLFIGIICSNMFLSGFWMRTFASRTDKDLAIGVSIATFLVFVILALVGATGLIAVWSGIPEPGAMAFFLIMGNLPAWVVGLVIVMVVSLSCAVFDSLQSAMVSTASEELFRNRLPLLWVRGMVVLVIIPVIVVAIKSPSILQIFLISNLAASAAVPSVFLGLSRNFYFIHGFEVVCGGLGGIFSVWVFGMIFYHGDASAAGKLIILASLYAPDWSAFGTFLVAPVAGLLITFTVCALRLGVRYALCKSRGERFDGLDRPMEPPTADEVRAEFERESSDASHRPTKRV</sequence>
<feature type="region of interest" description="Disordered" evidence="7">
    <location>
        <begin position="428"/>
        <end position="459"/>
    </location>
</feature>
<feature type="compositionally biased region" description="Basic and acidic residues" evidence="7">
    <location>
        <begin position="428"/>
        <end position="453"/>
    </location>
</feature>
<dbReference type="Gene3D" id="1.20.1730.10">
    <property type="entry name" value="Sodium/glucose cotransporter"/>
    <property type="match status" value="1"/>
</dbReference>
<evidence type="ECO:0000256" key="1">
    <source>
        <dbReference type="ARBA" id="ARBA00004141"/>
    </source>
</evidence>
<feature type="transmembrane region" description="Helical" evidence="8">
    <location>
        <begin position="22"/>
        <end position="43"/>
    </location>
</feature>
<keyword evidence="10" id="KW-1185">Reference proteome</keyword>
<comment type="subcellular location">
    <subcellularLocation>
        <location evidence="1">Membrane</location>
        <topology evidence="1">Multi-pass membrane protein</topology>
    </subcellularLocation>
</comment>
<feature type="transmembrane region" description="Helical" evidence="8">
    <location>
        <begin position="386"/>
        <end position="411"/>
    </location>
</feature>
<keyword evidence="4 8" id="KW-0812">Transmembrane</keyword>
<dbReference type="AlphaFoldDB" id="A0A3N4L5T2"/>
<evidence type="ECO:0000313" key="10">
    <source>
        <dbReference type="Proteomes" id="UP000267821"/>
    </source>
</evidence>
<evidence type="ECO:0000256" key="2">
    <source>
        <dbReference type="ARBA" id="ARBA00006434"/>
    </source>
</evidence>
<evidence type="ECO:0000256" key="7">
    <source>
        <dbReference type="SAM" id="MobiDB-lite"/>
    </source>
</evidence>
<dbReference type="PROSITE" id="PS50283">
    <property type="entry name" value="NA_SOLUT_SYMP_3"/>
    <property type="match status" value="1"/>
</dbReference>
<dbReference type="InterPro" id="IPR001734">
    <property type="entry name" value="Na/solute_symporter"/>
</dbReference>
<organism evidence="9 10">
    <name type="scientific">Terfezia boudieri ATCC MYA-4762</name>
    <dbReference type="NCBI Taxonomy" id="1051890"/>
    <lineage>
        <taxon>Eukaryota</taxon>
        <taxon>Fungi</taxon>
        <taxon>Dikarya</taxon>
        <taxon>Ascomycota</taxon>
        <taxon>Pezizomycotina</taxon>
        <taxon>Pezizomycetes</taxon>
        <taxon>Pezizales</taxon>
        <taxon>Pezizaceae</taxon>
        <taxon>Terfezia</taxon>
    </lineage>
</organism>
<feature type="transmembrane region" description="Helical" evidence="8">
    <location>
        <begin position="201"/>
        <end position="228"/>
    </location>
</feature>
<feature type="transmembrane region" description="Helical" evidence="8">
    <location>
        <begin position="128"/>
        <end position="150"/>
    </location>
</feature>
<evidence type="ECO:0000256" key="6">
    <source>
        <dbReference type="ARBA" id="ARBA00023136"/>
    </source>
</evidence>
<name>A0A3N4L5T2_9PEZI</name>
<feature type="transmembrane region" description="Helical" evidence="8">
    <location>
        <begin position="346"/>
        <end position="366"/>
    </location>
</feature>
<keyword evidence="6 8" id="KW-0472">Membrane</keyword>
<evidence type="ECO:0000313" key="9">
    <source>
        <dbReference type="EMBL" id="RPB18257.1"/>
    </source>
</evidence>
<dbReference type="InterPro" id="IPR050277">
    <property type="entry name" value="Sodium:Solute_Symporter"/>
</dbReference>
<dbReference type="STRING" id="1051890.A0A3N4L5T2"/>
<dbReference type="EMBL" id="ML121654">
    <property type="protein sequence ID" value="RPB18257.1"/>
    <property type="molecule type" value="Genomic_DNA"/>
</dbReference>
<dbReference type="GO" id="GO:0005886">
    <property type="term" value="C:plasma membrane"/>
    <property type="evidence" value="ECO:0007669"/>
    <property type="project" value="TreeGrafter"/>
</dbReference>
<protein>
    <recommendedName>
        <fullName evidence="11">Urea transporter</fullName>
    </recommendedName>
</protein>
<keyword evidence="5 8" id="KW-1133">Transmembrane helix</keyword>
<feature type="transmembrane region" description="Helical" evidence="8">
    <location>
        <begin position="289"/>
        <end position="307"/>
    </location>
</feature>
<dbReference type="Proteomes" id="UP000267821">
    <property type="component" value="Unassembled WGS sequence"/>
</dbReference>
<evidence type="ECO:0008006" key="11">
    <source>
        <dbReference type="Google" id="ProtNLM"/>
    </source>
</evidence>
<dbReference type="GO" id="GO:0015606">
    <property type="term" value="F:spermidine transmembrane transporter activity"/>
    <property type="evidence" value="ECO:0007669"/>
    <property type="project" value="TreeGrafter"/>
</dbReference>
<dbReference type="PANTHER" id="PTHR48086:SF10">
    <property type="entry name" value="AGR155CP"/>
    <property type="match status" value="1"/>
</dbReference>
<feature type="transmembrane region" description="Helical" evidence="8">
    <location>
        <begin position="170"/>
        <end position="189"/>
    </location>
</feature>
<reference evidence="9 10" key="1">
    <citation type="journal article" date="2018" name="Nat. Ecol. Evol.">
        <title>Pezizomycetes genomes reveal the molecular basis of ectomycorrhizal truffle lifestyle.</title>
        <authorList>
            <person name="Murat C."/>
            <person name="Payen T."/>
            <person name="Noel B."/>
            <person name="Kuo A."/>
            <person name="Morin E."/>
            <person name="Chen J."/>
            <person name="Kohler A."/>
            <person name="Krizsan K."/>
            <person name="Balestrini R."/>
            <person name="Da Silva C."/>
            <person name="Montanini B."/>
            <person name="Hainaut M."/>
            <person name="Levati E."/>
            <person name="Barry K.W."/>
            <person name="Belfiori B."/>
            <person name="Cichocki N."/>
            <person name="Clum A."/>
            <person name="Dockter R.B."/>
            <person name="Fauchery L."/>
            <person name="Guy J."/>
            <person name="Iotti M."/>
            <person name="Le Tacon F."/>
            <person name="Lindquist E.A."/>
            <person name="Lipzen A."/>
            <person name="Malagnac F."/>
            <person name="Mello A."/>
            <person name="Molinier V."/>
            <person name="Miyauchi S."/>
            <person name="Poulain J."/>
            <person name="Riccioni C."/>
            <person name="Rubini A."/>
            <person name="Sitrit Y."/>
            <person name="Splivallo R."/>
            <person name="Traeger S."/>
            <person name="Wang M."/>
            <person name="Zifcakova L."/>
            <person name="Wipf D."/>
            <person name="Zambonelli A."/>
            <person name="Paolocci F."/>
            <person name="Nowrousian M."/>
            <person name="Ottonello S."/>
            <person name="Baldrian P."/>
            <person name="Spatafora J.W."/>
            <person name="Henrissat B."/>
            <person name="Nagy L.G."/>
            <person name="Aury J.M."/>
            <person name="Wincker P."/>
            <person name="Grigoriev I.V."/>
            <person name="Bonfante P."/>
            <person name="Martin F.M."/>
        </authorList>
    </citation>
    <scope>NUCLEOTIDE SEQUENCE [LARGE SCALE GENOMIC DNA]</scope>
    <source>
        <strain evidence="9 10">ATCC MYA-4762</strain>
    </source>
</reference>
<evidence type="ECO:0000256" key="4">
    <source>
        <dbReference type="ARBA" id="ARBA00022692"/>
    </source>
</evidence>
<comment type="similarity">
    <text evidence="2">Belongs to the sodium:solute symporter (SSF) (TC 2.A.21) family.</text>
</comment>
<dbReference type="InParanoid" id="A0A3N4L5T2"/>
<evidence type="ECO:0000256" key="5">
    <source>
        <dbReference type="ARBA" id="ARBA00022989"/>
    </source>
</evidence>